<evidence type="ECO:0000256" key="1">
    <source>
        <dbReference type="ARBA" id="ARBA00003496"/>
    </source>
</evidence>
<dbReference type="EMBL" id="PDNA01000136">
    <property type="protein sequence ID" value="PGH11162.1"/>
    <property type="molecule type" value="Genomic_DNA"/>
</dbReference>
<dbReference type="GO" id="GO:0005789">
    <property type="term" value="C:endoplasmic reticulum membrane"/>
    <property type="evidence" value="ECO:0007669"/>
    <property type="project" value="UniProtKB-SubCell"/>
</dbReference>
<comment type="caution">
    <text evidence="9">The sequence shown here is derived from an EMBL/GenBank/DDBJ whole genome shotgun (WGS) entry which is preliminary data.</text>
</comment>
<keyword evidence="5" id="KW-0813">Transport</keyword>
<dbReference type="Gene3D" id="2.130.10.10">
    <property type="entry name" value="YVTN repeat-like/Quinoprotein amine dehydrogenase"/>
    <property type="match status" value="2"/>
</dbReference>
<dbReference type="PANTHER" id="PTHR10039:SF16">
    <property type="entry name" value="GPI INOSITOL-DEACYLASE"/>
    <property type="match status" value="1"/>
</dbReference>
<dbReference type="GO" id="GO:0016788">
    <property type="term" value="F:hydrolase activity, acting on ester bonds"/>
    <property type="evidence" value="ECO:0007669"/>
    <property type="project" value="InterPro"/>
</dbReference>
<dbReference type="Pfam" id="PF07819">
    <property type="entry name" value="PGAP1"/>
    <property type="match status" value="1"/>
</dbReference>
<evidence type="ECO:0000313" key="10">
    <source>
        <dbReference type="Proteomes" id="UP000224634"/>
    </source>
</evidence>
<evidence type="ECO:0000256" key="4">
    <source>
        <dbReference type="PROSITE-ProRule" id="PRU00221"/>
    </source>
</evidence>
<evidence type="ECO:0000259" key="6">
    <source>
        <dbReference type="Pfam" id="PF07819"/>
    </source>
</evidence>
<dbReference type="Pfam" id="PF24883">
    <property type="entry name" value="NPHP3_N"/>
    <property type="match status" value="1"/>
</dbReference>
<dbReference type="SMART" id="SM00320">
    <property type="entry name" value="WD40"/>
    <property type="match status" value="7"/>
</dbReference>
<dbReference type="InterPro" id="IPR001680">
    <property type="entry name" value="WD40_rpt"/>
</dbReference>
<evidence type="ECO:0000256" key="2">
    <source>
        <dbReference type="ARBA" id="ARBA00015856"/>
    </source>
</evidence>
<keyword evidence="5" id="KW-0472">Membrane</keyword>
<gene>
    <name evidence="9" type="ORF">AJ80_07264</name>
</gene>
<dbReference type="GO" id="GO:0015031">
    <property type="term" value="P:protein transport"/>
    <property type="evidence" value="ECO:0007669"/>
    <property type="project" value="UniProtKB-KW"/>
</dbReference>
<dbReference type="Proteomes" id="UP000224634">
    <property type="component" value="Unassembled WGS sequence"/>
</dbReference>
<keyword evidence="4" id="KW-0853">WD repeat</keyword>
<organism evidence="9 10">
    <name type="scientific">Polytolypa hystricis (strain UAMH7299)</name>
    <dbReference type="NCBI Taxonomy" id="1447883"/>
    <lineage>
        <taxon>Eukaryota</taxon>
        <taxon>Fungi</taxon>
        <taxon>Dikarya</taxon>
        <taxon>Ascomycota</taxon>
        <taxon>Pezizomycotina</taxon>
        <taxon>Eurotiomycetes</taxon>
        <taxon>Eurotiomycetidae</taxon>
        <taxon>Onygenales</taxon>
        <taxon>Onygenales incertae sedis</taxon>
        <taxon>Polytolypa</taxon>
    </lineage>
</organism>
<dbReference type="Gene3D" id="3.40.50.1820">
    <property type="entry name" value="alpha/beta hydrolase"/>
    <property type="match status" value="1"/>
</dbReference>
<comment type="similarity">
    <text evidence="5">Belongs to the GPI inositol-deacylase family.</text>
</comment>
<feature type="domain" description="GPI inositol-deacylase PGAP1-like alpha/beta" evidence="6">
    <location>
        <begin position="66"/>
        <end position="193"/>
    </location>
</feature>
<dbReference type="InterPro" id="IPR029058">
    <property type="entry name" value="AB_hydrolase_fold"/>
</dbReference>
<dbReference type="InterPro" id="IPR056884">
    <property type="entry name" value="NPHP3-like_N"/>
</dbReference>
<dbReference type="PANTHER" id="PTHR10039">
    <property type="entry name" value="AMELOGENIN"/>
    <property type="match status" value="1"/>
</dbReference>
<dbReference type="Pfam" id="PF22939">
    <property type="entry name" value="WHD_GPIID"/>
    <property type="match status" value="1"/>
</dbReference>
<keyword evidence="5" id="KW-0653">Protein transport</keyword>
<dbReference type="OrthoDB" id="194358at2759"/>
<keyword evidence="3" id="KW-0677">Repeat</keyword>
<evidence type="ECO:0000256" key="5">
    <source>
        <dbReference type="RuleBase" id="RU365011"/>
    </source>
</evidence>
<dbReference type="InterPro" id="IPR012908">
    <property type="entry name" value="PGAP1-ab_dom-like"/>
</dbReference>
<keyword evidence="5" id="KW-0378">Hydrolase</keyword>
<evidence type="ECO:0000259" key="7">
    <source>
        <dbReference type="Pfam" id="PF22939"/>
    </source>
</evidence>
<dbReference type="InterPro" id="IPR011047">
    <property type="entry name" value="Quinoprotein_ADH-like_sf"/>
</dbReference>
<dbReference type="SUPFAM" id="SSF53474">
    <property type="entry name" value="alpha/beta-Hydrolases"/>
    <property type="match status" value="1"/>
</dbReference>
<evidence type="ECO:0000256" key="3">
    <source>
        <dbReference type="ARBA" id="ARBA00022737"/>
    </source>
</evidence>
<feature type="repeat" description="WD" evidence="4">
    <location>
        <begin position="926"/>
        <end position="966"/>
    </location>
</feature>
<feature type="domain" description="Nephrocystin 3-like N-terminal" evidence="8">
    <location>
        <begin position="344"/>
        <end position="506"/>
    </location>
</feature>
<dbReference type="SUPFAM" id="SSF82171">
    <property type="entry name" value="DPP6 N-terminal domain-like"/>
    <property type="match status" value="1"/>
</dbReference>
<keyword evidence="5" id="KW-0256">Endoplasmic reticulum</keyword>
<accession>A0A2B7XR95</accession>
<reference evidence="9 10" key="1">
    <citation type="submission" date="2017-10" db="EMBL/GenBank/DDBJ databases">
        <title>Comparative genomics in systemic dimorphic fungi from Ajellomycetaceae.</title>
        <authorList>
            <person name="Munoz J.F."/>
            <person name="Mcewen J.G."/>
            <person name="Clay O.K."/>
            <person name="Cuomo C.A."/>
        </authorList>
    </citation>
    <scope>NUCLEOTIDE SEQUENCE [LARGE SCALE GENOMIC DNA]</scope>
    <source>
        <strain evidence="9 10">UAMH7299</strain>
    </source>
</reference>
<comment type="subcellular location">
    <subcellularLocation>
        <location evidence="5">Endoplasmic reticulum membrane</location>
    </subcellularLocation>
</comment>
<dbReference type="InterPro" id="IPR054471">
    <property type="entry name" value="GPIID_WHD"/>
</dbReference>
<evidence type="ECO:0000313" key="9">
    <source>
        <dbReference type="EMBL" id="PGH11162.1"/>
    </source>
</evidence>
<dbReference type="EC" id="3.1.-.-" evidence="5"/>
<dbReference type="PROSITE" id="PS50082">
    <property type="entry name" value="WD_REPEATS_2"/>
    <property type="match status" value="1"/>
</dbReference>
<feature type="domain" description="GPI inositol-deacylase winged helix" evidence="7">
    <location>
        <begin position="609"/>
        <end position="699"/>
    </location>
</feature>
<comment type="function">
    <text evidence="1 5">Involved in inositol deacylation of GPI-anchored proteins which plays important roles in the quality control and ER-associated degradation of GPI-anchored proteins.</text>
</comment>
<keyword evidence="10" id="KW-1185">Reference proteome</keyword>
<sequence>MSYSYRRKDSLISRSPTLLSRSSTFASSRTVPCQAAAAIESDVIDAKGALGLNLLYAPSLALVDFVFVHGLGGGSRKTWSKTPAVSHFWPQEWLPRDPAFKHVRIHSFGYNSDWAKGKDNCLNIRHFGKSLLGELSTSPYIGKVDTPIVLIGHSMGGLVIKKAYTLARHDMSYDAMAKRFHTIYFLATPHKGSDSAKLLNDILKVAYSSRAYIGDLESGSAVLQSINDEFRKHSSNIELWSFYETQKLSIGVFSRLIVEPEFATLGFREERQIPMNAHHRSICKFDAPSDPSYLTIRNALASTAVYKQEEDLWHNQRKDLKIYLGISDDPDDDLIALEDVRMPGTCEWFLRRENYLKWKDFDDDGTGIVWIRSRPAAGKSVLAGYITERLQQTNEGCSYFFFKYGDKSKSRLSACLLSLAFQMACTNTQVRSVLLEIHRADTHLDLSNERIIWRKLFVGGIFSVLTVRHYWVIDGLDECVDYASFLNTMLAKLDTSIPLRILITSRDTVDLAKCFSTIPAARLHSESISIEDTLPDIKRLVEAEAKSLAVDDEDDREALVEKILRKSEGSFLWTVLVLRELSQSYGDAEIKKTLDDVPRDMEPLYHRTLELMSQNSRGRKFAKTVLTWVSCATRPLTIEELHGALNIELEDNIPKLEEGIVALCGQLVTVDKSGRVKMVHATAREFLIDDGLQSEFAINKREAHTQIAKTCLTYLTGDEMKPPRSRRRGSIMVTVHKRAKFSAYACVTFSYHLAKANPLANDVFTLVSKFLKSNVLSWIEHIAYAQNLTLLIRCAKNLRTYLNICAVERSPLGSEMQNIRGWTTDLIRISAKFADPLITSPSAIHALVLPLCPTESEIYKVSTPGRKRKLTVVGNLDVQWDDRLTCINFYQGRPSAVSYGDDFIAVGLNNGTIAIYHGTSCQEYKVLNHGEAVNFLQFKPKSDVLASCGMKSLRVWDIRSGDMIHSFLSPPRPTLLTFDKHILMLASCKNYLACWNLDNNGEELPPRPWFSSGERTPLRRIPSAISISVDHKMMAVAYSRKPITLWDLDEDVHYGTCGKKLANGETSTFPVTALAFNPNPAIDLLIASYLDGELVLIDPFNDQVLKNHRAHCHSLAVSPDGRLLGATAGFGAIKIYQFNTLKLLYQVKTSNTYINQISFSRDGLRLADIQGSQCNVWEPTTLLHDSVADDSSESTSTTLSEAIMPNTGVKISAITLHPQHDVVLCGKDDGSVCLYSIDTGIQVQTLYHHKFAVRVFNWWSKGDVIISVDESNEIYARKFIKLQGRGWACETIIFRSRVDSGAYMIHSLASEKAGKFVLSSRQSDHLWSFNDSREELRTEASSPGIRKWIQHPQSQDHLICVQGARADIFAWSDWSRASSVALTSTFAGLQLKNIYPCVLHNNRGILLEFSELNGPPATRGLCIVDAALLSLEASETELSSEAHTTEITTSISGLDVVPAAAGANTIADRYLHALAPHVAHVMIVINGTKLIFLDTRSWVCSVDLQNLNQPLVSYCRHFFVPYDWFSGIRDVISAVTKRDIIFSRRDHIVIVKGGLDSGAELSVEI</sequence>
<dbReference type="SUPFAM" id="SSF50998">
    <property type="entry name" value="Quinoprotein alcohol dehydrogenase-like"/>
    <property type="match status" value="1"/>
</dbReference>
<evidence type="ECO:0000259" key="8">
    <source>
        <dbReference type="Pfam" id="PF24883"/>
    </source>
</evidence>
<dbReference type="InterPro" id="IPR015943">
    <property type="entry name" value="WD40/YVTN_repeat-like_dom_sf"/>
</dbReference>
<name>A0A2B7XR95_POLH7</name>
<proteinExistence type="inferred from homology"/>
<protein>
    <recommendedName>
        <fullName evidence="2 5">GPI inositol-deacylase</fullName>
        <ecNumber evidence="5">3.1.-.-</ecNumber>
    </recommendedName>
</protein>